<gene>
    <name evidence="1" type="ORF">FXB40_42745</name>
</gene>
<reference evidence="1 2" key="1">
    <citation type="submission" date="2019-08" db="EMBL/GenBank/DDBJ databases">
        <title>Bradyrhizobium hipponensis sp. nov., a rhizobium isolated from a Lupinus angustifolius root nodule in Tunisia.</title>
        <authorList>
            <person name="Off K."/>
            <person name="Rejili M."/>
            <person name="Mars M."/>
            <person name="Brachmann A."/>
            <person name="Marin M."/>
        </authorList>
    </citation>
    <scope>NUCLEOTIDE SEQUENCE [LARGE SCALE GENOMIC DNA]</scope>
    <source>
        <strain evidence="1 2">CTAW71</strain>
    </source>
</reference>
<sequence length="68" mass="7914">MGQVRRRIKHKETFEERLAQEAARYRYAAEEQPVGSMARELLLRRARQAETASHMNDWLKSSGAQSPK</sequence>
<organism evidence="1 2">
    <name type="scientific">Bradyrhizobium rifense</name>
    <dbReference type="NCBI Taxonomy" id="515499"/>
    <lineage>
        <taxon>Bacteria</taxon>
        <taxon>Pseudomonadati</taxon>
        <taxon>Pseudomonadota</taxon>
        <taxon>Alphaproteobacteria</taxon>
        <taxon>Hyphomicrobiales</taxon>
        <taxon>Nitrobacteraceae</taxon>
        <taxon>Bradyrhizobium</taxon>
    </lineage>
</organism>
<keyword evidence="2" id="KW-1185">Reference proteome</keyword>
<name>A0A5D3K6T9_9BRAD</name>
<evidence type="ECO:0000313" key="1">
    <source>
        <dbReference type="EMBL" id="TYL85607.1"/>
    </source>
</evidence>
<dbReference type="Proteomes" id="UP000324758">
    <property type="component" value="Unassembled WGS sequence"/>
</dbReference>
<evidence type="ECO:0000313" key="2">
    <source>
        <dbReference type="Proteomes" id="UP000324758"/>
    </source>
</evidence>
<dbReference type="AlphaFoldDB" id="A0A5D3K6T9"/>
<dbReference type="EMBL" id="VSSS01000084">
    <property type="protein sequence ID" value="TYL85607.1"/>
    <property type="molecule type" value="Genomic_DNA"/>
</dbReference>
<protein>
    <submittedName>
        <fullName evidence="1">Uncharacterized protein</fullName>
    </submittedName>
</protein>
<proteinExistence type="predicted"/>
<accession>A0A5D3K6T9</accession>
<comment type="caution">
    <text evidence="1">The sequence shown here is derived from an EMBL/GenBank/DDBJ whole genome shotgun (WGS) entry which is preliminary data.</text>
</comment>